<reference evidence="3" key="1">
    <citation type="journal article" date="2019" name="Int. J. Syst. Evol. Microbiol.">
        <title>The Global Catalogue of Microorganisms (GCM) 10K type strain sequencing project: providing services to taxonomists for standard genome sequencing and annotation.</title>
        <authorList>
            <consortium name="The Broad Institute Genomics Platform"/>
            <consortium name="The Broad Institute Genome Sequencing Center for Infectious Disease"/>
            <person name="Wu L."/>
            <person name="Ma J."/>
        </authorList>
    </citation>
    <scope>NUCLEOTIDE SEQUENCE [LARGE SCALE GENOMIC DNA]</scope>
    <source>
        <strain evidence="3">TISTR 1858</strain>
    </source>
</reference>
<dbReference type="RefSeq" id="WP_379561204.1">
    <property type="nucleotide sequence ID" value="NZ_CP085256.1"/>
</dbReference>
<dbReference type="Proteomes" id="UP001597451">
    <property type="component" value="Unassembled WGS sequence"/>
</dbReference>
<protein>
    <submittedName>
        <fullName evidence="2">Uncharacterized protein</fullName>
    </submittedName>
</protein>
<evidence type="ECO:0000256" key="1">
    <source>
        <dbReference type="SAM" id="SignalP"/>
    </source>
</evidence>
<evidence type="ECO:0000313" key="3">
    <source>
        <dbReference type="Proteomes" id="UP001597451"/>
    </source>
</evidence>
<sequence length="110" mass="12504">MVKKFVYLICICLLMLGINQTSEVAHQLQQTSSADMVLAVKDVHQVQIAHITTPATLTNQDHLEKPFPLPPIIDEVMPKVEFLNAILSYPETVRIAWQVDTKKYHSNYLS</sequence>
<dbReference type="EMBL" id="JBHUMX010000014">
    <property type="protein sequence ID" value="MFD2628491.1"/>
    <property type="molecule type" value="Genomic_DNA"/>
</dbReference>
<comment type="caution">
    <text evidence="2">The sequence shown here is derived from an EMBL/GenBank/DDBJ whole genome shotgun (WGS) entry which is preliminary data.</text>
</comment>
<accession>A0ABW5PYR7</accession>
<feature type="signal peptide" evidence="1">
    <location>
        <begin position="1"/>
        <end position="25"/>
    </location>
</feature>
<gene>
    <name evidence="2" type="ORF">ACFSUN_06785</name>
</gene>
<feature type="chain" id="PRO_5046833984" evidence="1">
    <location>
        <begin position="26"/>
        <end position="110"/>
    </location>
</feature>
<evidence type="ECO:0000313" key="2">
    <source>
        <dbReference type="EMBL" id="MFD2628491.1"/>
    </source>
</evidence>
<keyword evidence="3" id="KW-1185">Reference proteome</keyword>
<organism evidence="2 3">
    <name type="scientific">Oceanobacillus kapialis</name>
    <dbReference type="NCBI Taxonomy" id="481353"/>
    <lineage>
        <taxon>Bacteria</taxon>
        <taxon>Bacillati</taxon>
        <taxon>Bacillota</taxon>
        <taxon>Bacilli</taxon>
        <taxon>Bacillales</taxon>
        <taxon>Bacillaceae</taxon>
        <taxon>Oceanobacillus</taxon>
    </lineage>
</organism>
<keyword evidence="1" id="KW-0732">Signal</keyword>
<name>A0ABW5PYR7_9BACI</name>
<proteinExistence type="predicted"/>